<dbReference type="InterPro" id="IPR048863">
    <property type="entry name" value="BRR2_plug"/>
</dbReference>
<keyword evidence="4" id="KW-0547">Nucleotide-binding</keyword>
<dbReference type="FunFam" id="1.10.10.10:FF:000024">
    <property type="entry name" value="U5 small nuclear ribonucleoprotein helicase"/>
    <property type="match status" value="1"/>
</dbReference>
<reference evidence="13" key="1">
    <citation type="submission" date="2020-04" db="EMBL/GenBank/DDBJ databases">
        <title>Analysis of mating type loci in Filobasidium floriforme.</title>
        <authorList>
            <person name="Nowrousian M."/>
        </authorList>
    </citation>
    <scope>NUCLEOTIDE SEQUENCE</scope>
    <source>
        <strain evidence="13">CBS 6242</strain>
    </source>
</reference>
<dbReference type="FunFam" id="2.60.40.150:FF:000133">
    <property type="entry name" value="Pre-mRNA splicing helicase, putative"/>
    <property type="match status" value="1"/>
</dbReference>
<dbReference type="SMART" id="SM00490">
    <property type="entry name" value="HELICc"/>
    <property type="match status" value="2"/>
</dbReference>
<evidence type="ECO:0000256" key="9">
    <source>
        <dbReference type="ARBA" id="ARBA00047984"/>
    </source>
</evidence>
<comment type="subcellular location">
    <subcellularLocation>
        <location evidence="1">Nucleus</location>
    </subcellularLocation>
</comment>
<dbReference type="FunFam" id="1.10.3380.10:FF:000002">
    <property type="entry name" value="Activating signal cointegrator 1 complex subunit 3"/>
    <property type="match status" value="1"/>
</dbReference>
<dbReference type="CDD" id="cd18021">
    <property type="entry name" value="DEXHc_Brr2_2"/>
    <property type="match status" value="1"/>
</dbReference>
<dbReference type="GO" id="GO:0000712">
    <property type="term" value="P:resolution of meiotic recombination intermediates"/>
    <property type="evidence" value="ECO:0007669"/>
    <property type="project" value="TreeGrafter"/>
</dbReference>
<dbReference type="InterPro" id="IPR003593">
    <property type="entry name" value="AAA+_ATPase"/>
</dbReference>
<dbReference type="FunFam" id="3.40.50.300:FF:000062">
    <property type="entry name" value="U5 small nuclear ribonucleoprotein helicase"/>
    <property type="match status" value="1"/>
</dbReference>
<proteinExistence type="predicted"/>
<dbReference type="Gene3D" id="3.40.50.300">
    <property type="entry name" value="P-loop containing nucleotide triphosphate hydrolases"/>
    <property type="match status" value="4"/>
</dbReference>
<feature type="region of interest" description="Disordered" evidence="10">
    <location>
        <begin position="20"/>
        <end position="88"/>
    </location>
</feature>
<dbReference type="InterPro" id="IPR014756">
    <property type="entry name" value="Ig_E-set"/>
</dbReference>
<dbReference type="Gene3D" id="1.10.150.20">
    <property type="entry name" value="5' to 3' exonuclease, C-terminal subdomain"/>
    <property type="match status" value="2"/>
</dbReference>
<dbReference type="Gene3D" id="2.60.40.150">
    <property type="entry name" value="C2 domain"/>
    <property type="match status" value="2"/>
</dbReference>
<dbReference type="PROSITE" id="PS51194">
    <property type="entry name" value="HELICASE_CTER"/>
    <property type="match status" value="1"/>
</dbReference>
<feature type="compositionally biased region" description="Acidic residues" evidence="10">
    <location>
        <begin position="221"/>
        <end position="232"/>
    </location>
</feature>
<gene>
    <name evidence="13" type="ORF">FFLO_01284</name>
</gene>
<dbReference type="PIRSF" id="PIRSF039073">
    <property type="entry name" value="BRR2"/>
    <property type="match status" value="1"/>
</dbReference>
<dbReference type="FunFam" id="3.40.50.300:FF:000368">
    <property type="entry name" value="U5 small nuclear ribonucleoprotein 200 kDa helicase"/>
    <property type="match status" value="1"/>
</dbReference>
<dbReference type="SUPFAM" id="SSF158702">
    <property type="entry name" value="Sec63 N-terminal domain-like"/>
    <property type="match status" value="2"/>
</dbReference>
<evidence type="ECO:0000256" key="8">
    <source>
        <dbReference type="ARBA" id="ARBA00023242"/>
    </source>
</evidence>
<sequence>MPPKRDLSEFNYGAMSSLVVNQERGHRRDNEPTGAPESLVGRVNIKDMGARAGREAPKDLEKKKQKQAVISAADEAERSIRRRGDQSTRTDGRYLDILQATEDLEGLNYRPKTAETREVFELLLGIVHQALGDQAQDVVRSATDTVLEILKSEDVKEFDRKKEVETITGTIDGDRWSQLVNLSKKITDYAQETEDTNDTGDLDPSTASRAVEGEDGVAVFFEDDEDEDEGEGAYELRDDNSDEEESNDDEPESGSPADGSPELGDEDLDMVIGDASHKQRKGKQHDVVAPHDVDGFWLQRLITSAYSDPQQANELTTKTLDLLASDMDLRDLENSLAEVFGYANFEIVALLTKNRETVVWCTKLARTDDDDRHDVEVAMREKGLGWLLRALAGDRSRLTETVPSRPQAGRSTIGPAAVTSSELNSRSQRTVDIEGLIFAQGGHLMSNKKVKLPTGSFKRTGKGYEEIHVPIPEKRKVTTEELPVQIASLPVWTHPVWGKTTQLNPVQSKVFPVAFESDEPMLLCAPTGAGKTNCAMLTMLRTIGQFRDESTGMIDLDAFKVIYVAPMKALVQEQVQQFSARLAPLGIRVAELTGDSQMTKQQIAETQVIVTTPEKWDVITRKNSDTSYTNLVRLLIVDEIHLLHDDRGPVVESILSRTIRRMDQTHEDVRIVGLSATLPNYKDVAAFLRVDLKKGLFYFDASYRPCPLRQQFVGITEKKAIKRFQIMNEVCYEKVLDQVGQDNPVMVFVHSRKETAKTARFLRDLALEREQQTQFISPNGASRAVLEEESAKAHDANLKDLLAFGFGIHHAGMNREDRAVTEELFAERHIKVLVCTATLAWGVNLPAHAVIIKGTQIYNPEKGRWAELSPQDVLQMLGRAGRPQYDQYGEGIIITNHNELQYYTSLLNQQLPIESQFVSKLVDNLNAEIVLGSVRNRDEAVQWLAYTYLYVRMLASPALYNVGADYMEGDAALLQKRSDLIHTAATLLEKTSLIKYDRRTGVFKSTELGRIASQYYIAHSSMATYNQHLRPTMNVIDMFRVFALSNEFRLIPVRQEERVELTKLLERVPIPVKENVDEPTAKVNVLLQAYISGLKLDGFTIVADMVFVQQSAGRILRAIFEMCLKRGWAGPTRLALDLCKMVERRMWRSMTPLRQFKGVPANVVYKAERKEFPWYRYFDLQPAELGELVGLANEGRRLHRLVHQFPRLELQALVQPITRSLLRIVLTLMPDFEWNEQQHGSNQLFWILVEDVDGERILYHDSFSLRQRYAEEEHVVTLSVPISDPVPPNYYISVVSDRWLHSETRLPLSFQHLIRPEAFPAHTALLDLQPLSLQALHDKEFQAVYDGTITHFNKIQNQVFHALYATDDNVIVAAPTGSGKTICGELALLRLWTKPLAQRAVCLLPYEDMVEARIAQWQSRFGHLKGGKIFASLTGDTTADLAILRRSDVVVATPAQWDACSRGWKRRKDVQEIGLLIADDLQLIGSGDIGATYEVVLSRTRYVSAQTDMPTRIVGLSVSLANARDIGEWLGAPASNVFNFSPSTRPTPLEVHLQSFNVPHFPSLMLAMVKPAYLAVTEMAEDKPSILFVPSRKQCKMTASDILGYCLADDNPKRFLNIDEHELQPHLDHIEDQDLVECLKSGIGYYHEAMTKQDKRIVASLMNAEAIKILVVSKDSAWSLPVTAYLVIVMGVQTYDGREHRYVDYAIAEVLQMMGRACRPTVDSSSRCVLMLQQTRKEFFTKFLAEALPVESMLPGNLWDHFNAEIVARTIENKQDAVDWCTWTWFYRRMTQNPGFYNLQGTSHRHLSDHLSELVENTLADLADKKCITVEDDMDTTAINLGMICSFYYISYLTVETFSLSLKERTKLKGLLEIVASAAEFENIPVRHHEDILLRRIYERLPVKLDAVDYNSPHFKTFLLLQAHFTRMNLPADLAIDQKIVLARVSNLLSACVDVMSSNSFLNALGAMDLSQMCVQAVWDSDSALRQIPYFEQDVISRCRAAGVETVYDIMELEDAQRNDLLKFDDKQMARVARFVNAYPNMEVEYELEDAQEPVAGEPITMAVRLVRDVDEDDDGDQIADSARYPGRKLVNWWLVVGDATSRALYGIKKVTVKSSLKTKLSFTLPQGSHRLKLYLICDSYVGADQDFDLDTLTVAAAEDSDSDDSDEDDAMEA</sequence>
<evidence type="ECO:0000259" key="12">
    <source>
        <dbReference type="PROSITE" id="PS51194"/>
    </source>
</evidence>
<evidence type="ECO:0000256" key="2">
    <source>
        <dbReference type="ARBA" id="ARBA00012552"/>
    </source>
</evidence>
<dbReference type="EC" id="3.6.4.13" evidence="2"/>
<feature type="compositionally biased region" description="Basic and acidic residues" evidence="10">
    <location>
        <begin position="75"/>
        <end position="88"/>
    </location>
</feature>
<dbReference type="GO" id="GO:0003678">
    <property type="term" value="F:DNA helicase activity"/>
    <property type="evidence" value="ECO:0007669"/>
    <property type="project" value="TreeGrafter"/>
</dbReference>
<evidence type="ECO:0000256" key="1">
    <source>
        <dbReference type="ARBA" id="ARBA00004123"/>
    </source>
</evidence>
<dbReference type="FunFam" id="3.40.50.300:FF:000254">
    <property type="entry name" value="U5 small nuclear ribonucleoprotein helicase"/>
    <property type="match status" value="1"/>
</dbReference>
<keyword evidence="3" id="KW-0677">Repeat</keyword>
<feature type="compositionally biased region" description="Acidic residues" evidence="10">
    <location>
        <begin position="240"/>
        <end position="252"/>
    </location>
</feature>
<keyword evidence="7" id="KW-0067">ATP-binding</keyword>
<dbReference type="Pfam" id="PF00271">
    <property type="entry name" value="Helicase_C"/>
    <property type="match status" value="1"/>
</dbReference>
<feature type="region of interest" description="Disordered" evidence="10">
    <location>
        <begin position="191"/>
        <end position="267"/>
    </location>
</feature>
<dbReference type="InterPro" id="IPR027417">
    <property type="entry name" value="P-loop_NTPase"/>
</dbReference>
<keyword evidence="8" id="KW-0539">Nucleus</keyword>
<keyword evidence="14" id="KW-1185">Reference proteome</keyword>
<dbReference type="SMART" id="SM00487">
    <property type="entry name" value="DEXDc"/>
    <property type="match status" value="2"/>
</dbReference>
<evidence type="ECO:0000256" key="6">
    <source>
        <dbReference type="ARBA" id="ARBA00022806"/>
    </source>
</evidence>
<dbReference type="InterPro" id="IPR057842">
    <property type="entry name" value="WH_MER3"/>
</dbReference>
<dbReference type="FunFam" id="1.10.10.10:FF:000012">
    <property type="entry name" value="U5 small nuclear ribonucleoprotein helicase"/>
    <property type="match status" value="1"/>
</dbReference>
<comment type="caution">
    <text evidence="13">The sequence shown here is derived from an EMBL/GenBank/DDBJ whole genome shotgun (WGS) entry which is preliminary data.</text>
</comment>
<evidence type="ECO:0000313" key="14">
    <source>
        <dbReference type="Proteomes" id="UP000812966"/>
    </source>
</evidence>
<dbReference type="Pfam" id="PF02889">
    <property type="entry name" value="Sec63"/>
    <property type="match status" value="2"/>
</dbReference>
<dbReference type="GO" id="GO:0003724">
    <property type="term" value="F:RNA helicase activity"/>
    <property type="evidence" value="ECO:0007669"/>
    <property type="project" value="UniProtKB-EC"/>
</dbReference>
<dbReference type="PROSITE" id="PS51192">
    <property type="entry name" value="HELICASE_ATP_BIND_1"/>
    <property type="match status" value="2"/>
</dbReference>
<evidence type="ECO:0000256" key="3">
    <source>
        <dbReference type="ARBA" id="ARBA00022737"/>
    </source>
</evidence>
<dbReference type="Pfam" id="PF00270">
    <property type="entry name" value="DEAD"/>
    <property type="match status" value="2"/>
</dbReference>
<evidence type="ECO:0000256" key="10">
    <source>
        <dbReference type="SAM" id="MobiDB-lite"/>
    </source>
</evidence>
<evidence type="ECO:0000259" key="11">
    <source>
        <dbReference type="PROSITE" id="PS51192"/>
    </source>
</evidence>
<feature type="domain" description="Helicase ATP-binding" evidence="11">
    <location>
        <begin position="512"/>
        <end position="696"/>
    </location>
</feature>
<dbReference type="GO" id="GO:0003676">
    <property type="term" value="F:nucleic acid binding"/>
    <property type="evidence" value="ECO:0007669"/>
    <property type="project" value="InterPro"/>
</dbReference>
<evidence type="ECO:0000256" key="5">
    <source>
        <dbReference type="ARBA" id="ARBA00022801"/>
    </source>
</evidence>
<keyword evidence="5" id="KW-0378">Hydrolase</keyword>
<feature type="domain" description="Helicase C-terminal" evidence="12">
    <location>
        <begin position="731"/>
        <end position="942"/>
    </location>
</feature>
<dbReference type="SUPFAM" id="SSF81296">
    <property type="entry name" value="E set domains"/>
    <property type="match status" value="1"/>
</dbReference>
<dbReference type="Pfam" id="PF18149">
    <property type="entry name" value="Helicase_PWI"/>
    <property type="match status" value="1"/>
</dbReference>
<dbReference type="InterPro" id="IPR035892">
    <property type="entry name" value="C2_domain_sf"/>
</dbReference>
<dbReference type="GO" id="GO:0016787">
    <property type="term" value="F:hydrolase activity"/>
    <property type="evidence" value="ECO:0007669"/>
    <property type="project" value="UniProtKB-KW"/>
</dbReference>
<dbReference type="SUPFAM" id="SSF52540">
    <property type="entry name" value="P-loop containing nucleoside triphosphate hydrolases"/>
    <property type="match status" value="4"/>
</dbReference>
<dbReference type="Proteomes" id="UP000812966">
    <property type="component" value="Unassembled WGS sequence"/>
</dbReference>
<evidence type="ECO:0000256" key="7">
    <source>
        <dbReference type="ARBA" id="ARBA00022840"/>
    </source>
</evidence>
<comment type="catalytic activity">
    <reaction evidence="9">
        <text>ATP + H2O = ADP + phosphate + H(+)</text>
        <dbReference type="Rhea" id="RHEA:13065"/>
        <dbReference type="ChEBI" id="CHEBI:15377"/>
        <dbReference type="ChEBI" id="CHEBI:15378"/>
        <dbReference type="ChEBI" id="CHEBI:30616"/>
        <dbReference type="ChEBI" id="CHEBI:43474"/>
        <dbReference type="ChEBI" id="CHEBI:456216"/>
        <dbReference type="EC" id="3.6.4.13"/>
    </reaction>
</comment>
<dbReference type="Gene3D" id="1.10.3380.10">
    <property type="entry name" value="Sec63 N-terminal domain-like domain"/>
    <property type="match status" value="2"/>
</dbReference>
<dbReference type="CDD" id="cd18019">
    <property type="entry name" value="DEXHc_Brr2_1"/>
    <property type="match status" value="1"/>
</dbReference>
<accession>A0A8K0NSG6</accession>
<dbReference type="InterPro" id="IPR014001">
    <property type="entry name" value="Helicase_ATP-bd"/>
</dbReference>
<dbReference type="EMBL" id="JABELV010000018">
    <property type="protein sequence ID" value="KAG7566905.1"/>
    <property type="molecule type" value="Genomic_DNA"/>
</dbReference>
<evidence type="ECO:0000256" key="4">
    <source>
        <dbReference type="ARBA" id="ARBA00022741"/>
    </source>
</evidence>
<dbReference type="FunFam" id="1.10.3380.10:FF:000001">
    <property type="entry name" value="U5 small nuclear ribonucleoprotein helicase"/>
    <property type="match status" value="1"/>
</dbReference>
<evidence type="ECO:0000313" key="13">
    <source>
        <dbReference type="EMBL" id="KAG7566905.1"/>
    </source>
</evidence>
<dbReference type="GO" id="GO:0000393">
    <property type="term" value="P:spliceosomal conformational changes to generate catalytic conformation"/>
    <property type="evidence" value="ECO:0007669"/>
    <property type="project" value="UniProtKB-ARBA"/>
</dbReference>
<dbReference type="InterPro" id="IPR050474">
    <property type="entry name" value="Hel308_SKI2-like"/>
</dbReference>
<dbReference type="Pfam" id="PF23445">
    <property type="entry name" value="WHD_SNRNP200"/>
    <property type="match status" value="2"/>
</dbReference>
<dbReference type="CDD" id="cd18795">
    <property type="entry name" value="SF2_C_Ski2"/>
    <property type="match status" value="1"/>
</dbReference>
<feature type="compositionally biased region" description="Acidic residues" evidence="10">
    <location>
        <begin position="191"/>
        <end position="201"/>
    </location>
</feature>
<feature type="domain" description="Helicase ATP-binding" evidence="11">
    <location>
        <begin position="1361"/>
        <end position="1538"/>
    </location>
</feature>
<dbReference type="GO" id="GO:0005524">
    <property type="term" value="F:ATP binding"/>
    <property type="evidence" value="ECO:0007669"/>
    <property type="project" value="UniProtKB-KW"/>
</dbReference>
<organism evidence="13 14">
    <name type="scientific">Filobasidium floriforme</name>
    <dbReference type="NCBI Taxonomy" id="5210"/>
    <lineage>
        <taxon>Eukaryota</taxon>
        <taxon>Fungi</taxon>
        <taxon>Dikarya</taxon>
        <taxon>Basidiomycota</taxon>
        <taxon>Agaricomycotina</taxon>
        <taxon>Tremellomycetes</taxon>
        <taxon>Filobasidiales</taxon>
        <taxon>Filobasidiaceae</taxon>
        <taxon>Filobasidium</taxon>
    </lineage>
</organism>
<feature type="compositionally biased region" description="Basic and acidic residues" evidence="10">
    <location>
        <begin position="44"/>
        <end position="62"/>
    </location>
</feature>
<dbReference type="SMART" id="SM00973">
    <property type="entry name" value="Sec63"/>
    <property type="match status" value="2"/>
</dbReference>
<name>A0A8K0NSG6_9TREE</name>
<dbReference type="FunFam" id="1.10.150.20:FF:000004">
    <property type="entry name" value="U5 small nuclear ribonucleoprotein helicase"/>
    <property type="match status" value="1"/>
</dbReference>
<dbReference type="FunFam" id="3.40.50.300:FF:000102">
    <property type="entry name" value="RNA helicase, activating signal cointegrator 1"/>
    <property type="match status" value="1"/>
</dbReference>
<dbReference type="SMART" id="SM00382">
    <property type="entry name" value="AAA"/>
    <property type="match status" value="1"/>
</dbReference>
<protein>
    <recommendedName>
        <fullName evidence="2">RNA helicase</fullName>
        <ecNumber evidence="2">3.6.4.13</ecNumber>
    </recommendedName>
</protein>
<dbReference type="GO" id="GO:0005682">
    <property type="term" value="C:U5 snRNP"/>
    <property type="evidence" value="ECO:0007669"/>
    <property type="project" value="UniProtKB-ARBA"/>
</dbReference>
<keyword evidence="6" id="KW-0347">Helicase</keyword>
<dbReference type="Pfam" id="PF21188">
    <property type="entry name" value="BRR2_plug"/>
    <property type="match status" value="1"/>
</dbReference>
<dbReference type="Gene3D" id="1.10.10.10">
    <property type="entry name" value="Winged helix-like DNA-binding domain superfamily/Winged helix DNA-binding domain"/>
    <property type="match status" value="2"/>
</dbReference>
<dbReference type="FunFam" id="1.10.150.20:FF:000013">
    <property type="entry name" value="U5 small nuclear ribonucleoprotein kDa helicase"/>
    <property type="match status" value="1"/>
</dbReference>
<dbReference type="PANTHER" id="PTHR47961">
    <property type="entry name" value="DNA POLYMERASE THETA, PUTATIVE (AFU_ORTHOLOGUE AFUA_1G05260)-RELATED"/>
    <property type="match status" value="1"/>
</dbReference>
<dbReference type="InterPro" id="IPR036388">
    <property type="entry name" value="WH-like_DNA-bd_sf"/>
</dbReference>
<dbReference type="InterPro" id="IPR041094">
    <property type="entry name" value="Brr2_helicase_PWI"/>
</dbReference>
<dbReference type="InterPro" id="IPR011545">
    <property type="entry name" value="DEAD/DEAH_box_helicase_dom"/>
</dbReference>
<dbReference type="PANTHER" id="PTHR47961:SF4">
    <property type="entry name" value="ACTIVATING SIGNAL COINTEGRATOR 1 COMPLEX SUBUNIT 3"/>
    <property type="match status" value="1"/>
</dbReference>
<dbReference type="InterPro" id="IPR036390">
    <property type="entry name" value="WH_DNA-bd_sf"/>
</dbReference>
<dbReference type="InterPro" id="IPR001650">
    <property type="entry name" value="Helicase_C-like"/>
</dbReference>
<dbReference type="InterPro" id="IPR004179">
    <property type="entry name" value="Sec63-dom"/>
</dbReference>
<dbReference type="SUPFAM" id="SSF46785">
    <property type="entry name" value="Winged helix' DNA-binding domain"/>
    <property type="match status" value="2"/>
</dbReference>
<dbReference type="FunFam" id="2.60.40.150:FF:000004">
    <property type="entry name" value="RNA helicase, activating signal cointegrator 1"/>
    <property type="match status" value="1"/>
</dbReference>